<sequence length="106" mass="12228">MDHLWVTWPLLWIKGVRLGKPEVNRRLPRALSTGCGRSISTFPQRSDLRRQRIPRWPVDTDVGDAPFPQGVDARTPSFLWMTGPRRPVIEQRPRDVPGALWKPKVP</sequence>
<dbReference type="Proteomes" id="UP001403094">
    <property type="component" value="Unassembled WGS sequence"/>
</dbReference>
<dbReference type="EMBL" id="BAAANQ010000004">
    <property type="protein sequence ID" value="GAA2051914.1"/>
    <property type="molecule type" value="Genomic_DNA"/>
</dbReference>
<gene>
    <name evidence="1" type="ORF">GCM10009757_25290</name>
</gene>
<protein>
    <submittedName>
        <fullName evidence="1">Uncharacterized protein</fullName>
    </submittedName>
</protein>
<accession>A0ABN2V4Y0</accession>
<keyword evidence="2" id="KW-1185">Reference proteome</keyword>
<comment type="caution">
    <text evidence="1">The sequence shown here is derived from an EMBL/GenBank/DDBJ whole genome shotgun (WGS) entry which is preliminary data.</text>
</comment>
<evidence type="ECO:0000313" key="1">
    <source>
        <dbReference type="EMBL" id="GAA2051914.1"/>
    </source>
</evidence>
<proteinExistence type="predicted"/>
<evidence type="ECO:0000313" key="2">
    <source>
        <dbReference type="Proteomes" id="UP001403094"/>
    </source>
</evidence>
<organism evidence="1 2">
    <name type="scientific">Streptomyces cheonanensis</name>
    <dbReference type="NCBI Taxonomy" id="312720"/>
    <lineage>
        <taxon>Bacteria</taxon>
        <taxon>Bacillati</taxon>
        <taxon>Actinomycetota</taxon>
        <taxon>Actinomycetes</taxon>
        <taxon>Kitasatosporales</taxon>
        <taxon>Streptomycetaceae</taxon>
        <taxon>Streptomyces</taxon>
    </lineage>
</organism>
<name>A0ABN2V4Y0_9ACTN</name>
<reference evidence="2" key="1">
    <citation type="journal article" date="2019" name="Int. J. Syst. Evol. Microbiol.">
        <title>The Global Catalogue of Microorganisms (GCM) 10K type strain sequencing project: providing services to taxonomists for standard genome sequencing and annotation.</title>
        <authorList>
            <consortium name="The Broad Institute Genomics Platform"/>
            <consortium name="The Broad Institute Genome Sequencing Center for Infectious Disease"/>
            <person name="Wu L."/>
            <person name="Ma J."/>
        </authorList>
    </citation>
    <scope>NUCLEOTIDE SEQUENCE [LARGE SCALE GENOMIC DNA]</scope>
    <source>
        <strain evidence="2">JCM 14549</strain>
    </source>
</reference>